<accession>A0ACB5U5K0</accession>
<sequence length="315" mass="33649">MGILGTLLLLCLSYGIDLLTTLSISAIATNGTVKGGGAYYMISRSLGVEFGGSIGVIFYIGQVLNSSMNVAGFIEPLLYNFNSETGMIMKILPASYWYQFLYCTVFLAICTFVALIGSSTVSKAGTYLCIMLIISTLSIPVSVLFRKPFEDLDLGTFYTGLSWTTFKENLYPNFTKGAAGSQLNGVENFNDLFGIFFPATAGILAGASMSGDLKNPSKSIPKGTLDGLLVTFTCYFLVIISMGAAIPRDFLYKDVQVIQTVNLSPIIILLGEMSTSIFSVIVGIVGAAKLLQAIARDEILPGLKMFGVGNKLASS</sequence>
<name>A0ACB5U5K0_AMBMO</name>
<keyword evidence="2" id="KW-1185">Reference proteome</keyword>
<protein>
    <submittedName>
        <fullName evidence="1">Unnamed protein product</fullName>
    </submittedName>
</protein>
<organism evidence="1 2">
    <name type="scientific">Ambrosiozyma monospora</name>
    <name type="common">Yeast</name>
    <name type="synonym">Endomycopsis monosporus</name>
    <dbReference type="NCBI Taxonomy" id="43982"/>
    <lineage>
        <taxon>Eukaryota</taxon>
        <taxon>Fungi</taxon>
        <taxon>Dikarya</taxon>
        <taxon>Ascomycota</taxon>
        <taxon>Saccharomycotina</taxon>
        <taxon>Pichiomycetes</taxon>
        <taxon>Pichiales</taxon>
        <taxon>Pichiaceae</taxon>
        <taxon>Ambrosiozyma</taxon>
    </lineage>
</organism>
<proteinExistence type="predicted"/>
<evidence type="ECO:0000313" key="1">
    <source>
        <dbReference type="EMBL" id="GMF02508.1"/>
    </source>
</evidence>
<gene>
    <name evidence="1" type="ORF">Amon02_001148300</name>
</gene>
<dbReference type="Proteomes" id="UP001165064">
    <property type="component" value="Unassembled WGS sequence"/>
</dbReference>
<comment type="caution">
    <text evidence="1">The sequence shown here is derived from an EMBL/GenBank/DDBJ whole genome shotgun (WGS) entry which is preliminary data.</text>
</comment>
<reference evidence="1" key="1">
    <citation type="submission" date="2023-04" db="EMBL/GenBank/DDBJ databases">
        <title>Ambrosiozyma monospora NBRC 10751.</title>
        <authorList>
            <person name="Ichikawa N."/>
            <person name="Sato H."/>
            <person name="Tonouchi N."/>
        </authorList>
    </citation>
    <scope>NUCLEOTIDE SEQUENCE</scope>
    <source>
        <strain evidence="1">NBRC 10751</strain>
    </source>
</reference>
<dbReference type="EMBL" id="BSXS01012514">
    <property type="protein sequence ID" value="GMF02508.1"/>
    <property type="molecule type" value="Genomic_DNA"/>
</dbReference>
<evidence type="ECO:0000313" key="2">
    <source>
        <dbReference type="Proteomes" id="UP001165064"/>
    </source>
</evidence>